<name>A0ABU0RYZ5_9ACTN</name>
<feature type="region of interest" description="Disordered" evidence="1">
    <location>
        <begin position="107"/>
        <end position="126"/>
    </location>
</feature>
<dbReference type="RefSeq" id="WP_307629819.1">
    <property type="nucleotide sequence ID" value="NZ_JAUSZS010000008.1"/>
</dbReference>
<gene>
    <name evidence="2" type="ORF">QFZ49_006367</name>
</gene>
<dbReference type="EMBL" id="JAUSZS010000008">
    <property type="protein sequence ID" value="MDQ0936392.1"/>
    <property type="molecule type" value="Genomic_DNA"/>
</dbReference>
<reference evidence="2 3" key="1">
    <citation type="submission" date="2023-07" db="EMBL/GenBank/DDBJ databases">
        <title>Comparative genomics of wheat-associated soil bacteria to identify genetic determinants of phenazine resistance.</title>
        <authorList>
            <person name="Mouncey N."/>
        </authorList>
    </citation>
    <scope>NUCLEOTIDE SEQUENCE [LARGE SCALE GENOMIC DNA]</scope>
    <source>
        <strain evidence="2 3">W2I16</strain>
    </source>
</reference>
<organism evidence="2 3">
    <name type="scientific">Streptomyces turgidiscabies</name>
    <dbReference type="NCBI Taxonomy" id="85558"/>
    <lineage>
        <taxon>Bacteria</taxon>
        <taxon>Bacillati</taxon>
        <taxon>Actinomycetota</taxon>
        <taxon>Actinomycetes</taxon>
        <taxon>Kitasatosporales</taxon>
        <taxon>Streptomycetaceae</taxon>
        <taxon>Streptomyces</taxon>
    </lineage>
</organism>
<accession>A0ABU0RYZ5</accession>
<evidence type="ECO:0000313" key="3">
    <source>
        <dbReference type="Proteomes" id="UP001223072"/>
    </source>
</evidence>
<sequence>MDGRYRLATTLPDPTTDPADQLLRLYSERWEIESAYFALRHLLLAGRVLRSSDGYAIEQELWATLALYQALRAAMVDAVETVPGTDPDRAGFTVALETARTQVVLPSEPAVAPDRHHRPYRPGEPG</sequence>
<dbReference type="SUPFAM" id="SSF53098">
    <property type="entry name" value="Ribonuclease H-like"/>
    <property type="match status" value="1"/>
</dbReference>
<comment type="caution">
    <text evidence="2">The sequence shown here is derived from an EMBL/GenBank/DDBJ whole genome shotgun (WGS) entry which is preliminary data.</text>
</comment>
<evidence type="ECO:0000313" key="2">
    <source>
        <dbReference type="EMBL" id="MDQ0936392.1"/>
    </source>
</evidence>
<dbReference type="Proteomes" id="UP001223072">
    <property type="component" value="Unassembled WGS sequence"/>
</dbReference>
<keyword evidence="3" id="KW-1185">Reference proteome</keyword>
<proteinExistence type="predicted"/>
<evidence type="ECO:0008006" key="4">
    <source>
        <dbReference type="Google" id="ProtNLM"/>
    </source>
</evidence>
<dbReference type="InterPro" id="IPR012337">
    <property type="entry name" value="RNaseH-like_sf"/>
</dbReference>
<evidence type="ECO:0000256" key="1">
    <source>
        <dbReference type="SAM" id="MobiDB-lite"/>
    </source>
</evidence>
<protein>
    <recommendedName>
        <fullName evidence="4">Transposase</fullName>
    </recommendedName>
</protein>